<sequence length="153" mass="16392">MTDPVRERVLTAFQALLETVMVEASPRAITVYRGRRKAVPDEKLPALVMRGAPVSSDQESAAVVRNTERITVTAYTSDATDAGLDRALVALWTALQRAIEADPTLGGLVVDTNLADADQDAADEEGIGGRGDVFAVYSVEYWTKPGDPYALAP</sequence>
<organism evidence="1 2">
    <name type="scientific">Azospirillum doebereinerae</name>
    <dbReference type="NCBI Taxonomy" id="92933"/>
    <lineage>
        <taxon>Bacteria</taxon>
        <taxon>Pseudomonadati</taxon>
        <taxon>Pseudomonadota</taxon>
        <taxon>Alphaproteobacteria</taxon>
        <taxon>Rhodospirillales</taxon>
        <taxon>Azospirillaceae</taxon>
        <taxon>Azospirillum</taxon>
    </lineage>
</organism>
<keyword evidence="2" id="KW-1185">Reference proteome</keyword>
<comment type="caution">
    <text evidence="1">The sequence shown here is derived from an EMBL/GenBank/DDBJ whole genome shotgun (WGS) entry which is preliminary data.</text>
</comment>
<protein>
    <submittedName>
        <fullName evidence="1">Uncharacterized protein</fullName>
    </submittedName>
</protein>
<proteinExistence type="predicted"/>
<evidence type="ECO:0000313" key="1">
    <source>
        <dbReference type="EMBL" id="RUQ67457.1"/>
    </source>
</evidence>
<accession>A0A3S0UZN0</accession>
<dbReference type="Proteomes" id="UP000280346">
    <property type="component" value="Unassembled WGS sequence"/>
</dbReference>
<dbReference type="RefSeq" id="WP_127001037.1">
    <property type="nucleotide sequence ID" value="NZ_JBNPXW010000015.1"/>
</dbReference>
<dbReference type="OrthoDB" id="7305762at2"/>
<dbReference type="EMBL" id="RZIJ01000017">
    <property type="protein sequence ID" value="RUQ67457.1"/>
    <property type="molecule type" value="Genomic_DNA"/>
</dbReference>
<gene>
    <name evidence="1" type="ORF">EJ913_19740</name>
</gene>
<evidence type="ECO:0000313" key="2">
    <source>
        <dbReference type="Proteomes" id="UP000280346"/>
    </source>
</evidence>
<reference evidence="1 2" key="1">
    <citation type="submission" date="2018-12" db="EMBL/GenBank/DDBJ databases">
        <authorList>
            <person name="Yang Y."/>
        </authorList>
    </citation>
    <scope>NUCLEOTIDE SEQUENCE [LARGE SCALE GENOMIC DNA]</scope>
    <source>
        <strain evidence="1 2">GSF71</strain>
    </source>
</reference>
<name>A0A3S0UZN0_9PROT</name>
<dbReference type="AlphaFoldDB" id="A0A3S0UZN0"/>